<evidence type="ECO:0000259" key="4">
    <source>
        <dbReference type="Pfam" id="PF13360"/>
    </source>
</evidence>
<dbReference type="PANTHER" id="PTHR34512">
    <property type="entry name" value="CELL SURFACE PROTEIN"/>
    <property type="match status" value="1"/>
</dbReference>
<dbReference type="Gene3D" id="3.60.21.10">
    <property type="match status" value="1"/>
</dbReference>
<proteinExistence type="predicted"/>
<accession>A0ABW3XTA3</accession>
<dbReference type="InterPro" id="IPR006311">
    <property type="entry name" value="TAT_signal"/>
</dbReference>
<dbReference type="PROSITE" id="PS51318">
    <property type="entry name" value="TAT"/>
    <property type="match status" value="1"/>
</dbReference>
<dbReference type="SMART" id="SM00564">
    <property type="entry name" value="PQQ"/>
    <property type="match status" value="5"/>
</dbReference>
<dbReference type="InterPro" id="IPR018391">
    <property type="entry name" value="PQQ_b-propeller_rpt"/>
</dbReference>
<feature type="domain" description="Pyrrolo-quinoline quinone repeat" evidence="4">
    <location>
        <begin position="449"/>
        <end position="513"/>
    </location>
</feature>
<dbReference type="PANTHER" id="PTHR34512:SF30">
    <property type="entry name" value="OUTER MEMBRANE PROTEIN ASSEMBLY FACTOR BAMB"/>
    <property type="match status" value="1"/>
</dbReference>
<organism evidence="5 6">
    <name type="scientific">Streptomyces kaempferi</name>
    <dbReference type="NCBI Taxonomy" id="333725"/>
    <lineage>
        <taxon>Bacteria</taxon>
        <taxon>Bacillati</taxon>
        <taxon>Actinomycetota</taxon>
        <taxon>Actinomycetes</taxon>
        <taxon>Kitasatosporales</taxon>
        <taxon>Streptomycetaceae</taxon>
        <taxon>Streptomyces</taxon>
    </lineage>
</organism>
<feature type="domain" description="Pyrrolo-quinoline quinone repeat" evidence="4">
    <location>
        <begin position="527"/>
        <end position="637"/>
    </location>
</feature>
<dbReference type="Gene3D" id="2.130.10.10">
    <property type="entry name" value="YVTN repeat-like/Quinoprotein amine dehydrogenase"/>
    <property type="match status" value="1"/>
</dbReference>
<dbReference type="InterPro" id="IPR011047">
    <property type="entry name" value="Quinoprotein_ADH-like_sf"/>
</dbReference>
<sequence length="745" mass="78727">MSDPTHDACRHAGVGRRGFLGLAGGTLASAGLASLLGAAPASAAPVGGRPDVPLRFALVTDTHVNVDSPQSTVWLTQVWASIAARDPDLVLHCGDITDTGRPDEFDRYAEVLPTALHGKLHYSPGNHDVRWDPSAKEEYRTHFGPGPYSFDAGGVHFIGFDPTEVLQEPGHYGPGGLEWLKADLKRLRPGTPTVLFQHFPMGNTFYYVDDQPEVLDVLADHHVRGIFAGHIHKEVVSGFNGLTQVGLNAVRNGALYYWVERTRSADGTPVLRVSRVDIAADGTETEVPVSDMPLAGDAPGRPQRPRAVSLGKVDRGQLPVTVRLDKNAQATSVAVDLYPQTVFGGAATPVWKSLTASSGHRWTGSVDVSSVVPGTQRLRLQVTGADGSWWEDTARFEVERGADDPRPRWQYQLPGSVQGGIALIGSAAKPVAVAASTTGAVVAIRPGARDTHERLWHAQVGPVYRRPAVDAGARTLFIPSTDHRLYALKAADGRQKWRFDAGAPVLSAPLVAEVLGRERVFFSAGQNLFALDAASGGELWSVPGRGFSSGRAASDGDRVYTAADDGYARAHDAATGEQLWAFAMATGTENHVALYSGWDNVVAVGDGVVVVGSVAGSWGLSATTGALLWKVAGSAMYAPTLVLDDGSALLTTEFGIMSRVDLATGKARWQTNLAVRVFNAGVVIADGVAWAQSADGKLLGVKLSDGTPRGRLQHSLAYSFSTPAIAGGTLVVGDQNGVVAGIELP</sequence>
<gene>
    <name evidence="5" type="ORF">ACFQ5X_43110</name>
</gene>
<dbReference type="Pfam" id="PF13360">
    <property type="entry name" value="PQQ_2"/>
    <property type="match status" value="2"/>
</dbReference>
<evidence type="ECO:0000256" key="1">
    <source>
        <dbReference type="SAM" id="MobiDB-lite"/>
    </source>
</evidence>
<dbReference type="Proteomes" id="UP001597058">
    <property type="component" value="Unassembled WGS sequence"/>
</dbReference>
<dbReference type="InterPro" id="IPR015943">
    <property type="entry name" value="WD40/YVTN_repeat-like_dom_sf"/>
</dbReference>
<dbReference type="InterPro" id="IPR029052">
    <property type="entry name" value="Metallo-depent_PP-like"/>
</dbReference>
<keyword evidence="2" id="KW-0732">Signal</keyword>
<evidence type="ECO:0000259" key="3">
    <source>
        <dbReference type="Pfam" id="PF00149"/>
    </source>
</evidence>
<dbReference type="SUPFAM" id="SSF50998">
    <property type="entry name" value="Quinoprotein alcohol dehydrogenase-like"/>
    <property type="match status" value="1"/>
</dbReference>
<dbReference type="RefSeq" id="WP_381232333.1">
    <property type="nucleotide sequence ID" value="NZ_JBHSKH010000001.1"/>
</dbReference>
<keyword evidence="6" id="KW-1185">Reference proteome</keyword>
<protein>
    <submittedName>
        <fullName evidence="5">PQQ-binding-like beta-propeller repeat protein</fullName>
    </submittedName>
</protein>
<evidence type="ECO:0000256" key="2">
    <source>
        <dbReference type="SAM" id="SignalP"/>
    </source>
</evidence>
<feature type="chain" id="PRO_5045458115" evidence="2">
    <location>
        <begin position="44"/>
        <end position="745"/>
    </location>
</feature>
<feature type="region of interest" description="Disordered" evidence="1">
    <location>
        <begin position="288"/>
        <end position="307"/>
    </location>
</feature>
<dbReference type="Pfam" id="PF00149">
    <property type="entry name" value="Metallophos"/>
    <property type="match status" value="1"/>
</dbReference>
<evidence type="ECO:0000313" key="5">
    <source>
        <dbReference type="EMBL" id="MFD1312555.1"/>
    </source>
</evidence>
<dbReference type="SUPFAM" id="SSF56300">
    <property type="entry name" value="Metallo-dependent phosphatases"/>
    <property type="match status" value="1"/>
</dbReference>
<name>A0ABW3XTA3_9ACTN</name>
<feature type="signal peptide" evidence="2">
    <location>
        <begin position="1"/>
        <end position="43"/>
    </location>
</feature>
<dbReference type="EMBL" id="JBHTMM010000125">
    <property type="protein sequence ID" value="MFD1312555.1"/>
    <property type="molecule type" value="Genomic_DNA"/>
</dbReference>
<dbReference type="InterPro" id="IPR004843">
    <property type="entry name" value="Calcineurin-like_PHP"/>
</dbReference>
<evidence type="ECO:0000313" key="6">
    <source>
        <dbReference type="Proteomes" id="UP001597058"/>
    </source>
</evidence>
<reference evidence="6" key="1">
    <citation type="journal article" date="2019" name="Int. J. Syst. Evol. Microbiol.">
        <title>The Global Catalogue of Microorganisms (GCM) 10K type strain sequencing project: providing services to taxonomists for standard genome sequencing and annotation.</title>
        <authorList>
            <consortium name="The Broad Institute Genomics Platform"/>
            <consortium name="The Broad Institute Genome Sequencing Center for Infectious Disease"/>
            <person name="Wu L."/>
            <person name="Ma J."/>
        </authorList>
    </citation>
    <scope>NUCLEOTIDE SEQUENCE [LARGE SCALE GENOMIC DNA]</scope>
    <source>
        <strain evidence="6">CGMCC 4.7020</strain>
    </source>
</reference>
<feature type="domain" description="Calcineurin-like phosphoesterase" evidence="3">
    <location>
        <begin position="54"/>
        <end position="233"/>
    </location>
</feature>
<comment type="caution">
    <text evidence="5">The sequence shown here is derived from an EMBL/GenBank/DDBJ whole genome shotgun (WGS) entry which is preliminary data.</text>
</comment>
<dbReference type="InterPro" id="IPR002372">
    <property type="entry name" value="PQQ_rpt_dom"/>
</dbReference>